<organism evidence="2 3">
    <name type="scientific">Streptomyces yaizuensis</name>
    <dbReference type="NCBI Taxonomy" id="2989713"/>
    <lineage>
        <taxon>Bacteria</taxon>
        <taxon>Bacillati</taxon>
        <taxon>Actinomycetota</taxon>
        <taxon>Actinomycetes</taxon>
        <taxon>Kitasatosporales</taxon>
        <taxon>Streptomycetaceae</taxon>
        <taxon>Streptomyces</taxon>
    </lineage>
</organism>
<accession>A0ABQ5P1M4</accession>
<evidence type="ECO:0000313" key="3">
    <source>
        <dbReference type="Proteomes" id="UP001291653"/>
    </source>
</evidence>
<feature type="domain" description="HTH cro/C1-type" evidence="1">
    <location>
        <begin position="8"/>
        <end position="61"/>
    </location>
</feature>
<dbReference type="InterPro" id="IPR010982">
    <property type="entry name" value="Lambda_DNA-bd_dom_sf"/>
</dbReference>
<gene>
    <name evidence="2" type="ORF">SYYSPA8_19445</name>
</gene>
<keyword evidence="3" id="KW-1185">Reference proteome</keyword>
<dbReference type="RefSeq" id="WP_323448545.1">
    <property type="nucleotide sequence ID" value="NZ_BSBI01000008.1"/>
</dbReference>
<dbReference type="Pfam" id="PF01381">
    <property type="entry name" value="HTH_3"/>
    <property type="match status" value="1"/>
</dbReference>
<dbReference type="SUPFAM" id="SSF47413">
    <property type="entry name" value="lambda repressor-like DNA-binding domains"/>
    <property type="match status" value="1"/>
</dbReference>
<dbReference type="SUPFAM" id="SSF48452">
    <property type="entry name" value="TPR-like"/>
    <property type="match status" value="1"/>
</dbReference>
<dbReference type="InterPro" id="IPR011990">
    <property type="entry name" value="TPR-like_helical_dom_sf"/>
</dbReference>
<dbReference type="Proteomes" id="UP001291653">
    <property type="component" value="Unassembled WGS sequence"/>
</dbReference>
<dbReference type="CDD" id="cd00093">
    <property type="entry name" value="HTH_XRE"/>
    <property type="match status" value="1"/>
</dbReference>
<proteinExistence type="predicted"/>
<protein>
    <submittedName>
        <fullName evidence="2">Helix-turn-helix domain-containing protein</fullName>
    </submittedName>
</protein>
<dbReference type="EMBL" id="BSBI01000008">
    <property type="protein sequence ID" value="GLF96508.1"/>
    <property type="molecule type" value="Genomic_DNA"/>
</dbReference>
<name>A0ABQ5P1M4_9ACTN</name>
<reference evidence="2 3" key="1">
    <citation type="submission" date="2022-10" db="EMBL/GenBank/DDBJ databases">
        <title>Draft genome sequence of Streptomyces sp. YSPA8.</title>
        <authorList>
            <person name="Moriuchi R."/>
            <person name="Dohra H."/>
            <person name="Yamamura H."/>
            <person name="Kodani S."/>
        </authorList>
    </citation>
    <scope>NUCLEOTIDE SEQUENCE [LARGE SCALE GENOMIC DNA]</scope>
    <source>
        <strain evidence="2 3">YSPA8</strain>
    </source>
</reference>
<evidence type="ECO:0000259" key="1">
    <source>
        <dbReference type="PROSITE" id="PS50943"/>
    </source>
</evidence>
<dbReference type="SMART" id="SM00530">
    <property type="entry name" value="HTH_XRE"/>
    <property type="match status" value="1"/>
</dbReference>
<sequence length="416" mass="45697">MSELAKNVRRYRRAAGLSQEDLAAASDLAARTVQKVEQGGTVRTETLHAIARGLGVPTSQLFVAGSPAPVVEDETTRRSLVPIRMALMPPVGLDGVIADRAPLSDTSVDLRQRILDVHTLYRADQFESVATQLPILLRQTEAAVSAASGKERRRATVTRALALLVSGKYLTQVRQYDLAYQALSEGIRLARDVEDRHTAAVGVVGLGWLLLRQDRFAECYQLAVTTAEAMEPRMADADSARVGLWGELWMRAAASAVRDNRPEDAKQARRMAARAAAGMSREDRHFPSTWGGFGPVKVSIKSIEDVLVKGQSVSDARQVVARSTRGVLEARSMRKLGFPAEGADWHRHRLDLSLAYTVLGSHQDAMDELSGIKVSGAEWIRHQPMARRVMGDILRSRKRTLTRDMRDMAAYLGIVG</sequence>
<comment type="caution">
    <text evidence="2">The sequence shown here is derived from an EMBL/GenBank/DDBJ whole genome shotgun (WGS) entry which is preliminary data.</text>
</comment>
<dbReference type="Gene3D" id="1.10.260.40">
    <property type="entry name" value="lambda repressor-like DNA-binding domains"/>
    <property type="match status" value="1"/>
</dbReference>
<evidence type="ECO:0000313" key="2">
    <source>
        <dbReference type="EMBL" id="GLF96508.1"/>
    </source>
</evidence>
<dbReference type="InterPro" id="IPR001387">
    <property type="entry name" value="Cro/C1-type_HTH"/>
</dbReference>
<dbReference type="PROSITE" id="PS50943">
    <property type="entry name" value="HTH_CROC1"/>
    <property type="match status" value="1"/>
</dbReference>